<evidence type="ECO:0000259" key="6">
    <source>
        <dbReference type="PROSITE" id="PS51501"/>
    </source>
</evidence>
<evidence type="ECO:0000256" key="5">
    <source>
        <dbReference type="SAM" id="MobiDB-lite"/>
    </source>
</evidence>
<dbReference type="Pfam" id="PF05180">
    <property type="entry name" value="zf-DNL"/>
    <property type="match status" value="1"/>
</dbReference>
<comment type="caution">
    <text evidence="7">The sequence shown here is derived from an EMBL/GenBank/DDBJ whole genome shotgun (WGS) entry which is preliminary data.</text>
</comment>
<dbReference type="EMBL" id="BMAR01000004">
    <property type="protein sequence ID" value="GFR42792.1"/>
    <property type="molecule type" value="Genomic_DNA"/>
</dbReference>
<accession>A0AAD3DLS7</accession>
<dbReference type="GO" id="GO:0005739">
    <property type="term" value="C:mitochondrion"/>
    <property type="evidence" value="ECO:0007669"/>
    <property type="project" value="TreeGrafter"/>
</dbReference>
<gene>
    <name evidence="7" type="ORF">Agub_g3756</name>
</gene>
<dbReference type="GO" id="GO:0006457">
    <property type="term" value="P:protein folding"/>
    <property type="evidence" value="ECO:0007669"/>
    <property type="project" value="TreeGrafter"/>
</dbReference>
<keyword evidence="3" id="KW-0862">Zinc</keyword>
<evidence type="ECO:0000256" key="2">
    <source>
        <dbReference type="ARBA" id="ARBA00022771"/>
    </source>
</evidence>
<evidence type="ECO:0000256" key="3">
    <source>
        <dbReference type="ARBA" id="ARBA00022833"/>
    </source>
</evidence>
<evidence type="ECO:0000256" key="1">
    <source>
        <dbReference type="ARBA" id="ARBA00022723"/>
    </source>
</evidence>
<feature type="region of interest" description="Disordered" evidence="5">
    <location>
        <begin position="128"/>
        <end position="200"/>
    </location>
</feature>
<dbReference type="PANTHER" id="PTHR20922">
    <property type="entry name" value="DNL-TYPE ZINC FINGER PROTEIN"/>
    <property type="match status" value="1"/>
</dbReference>
<proteinExistence type="predicted"/>
<dbReference type="PROSITE" id="PS51501">
    <property type="entry name" value="ZF_DNL"/>
    <property type="match status" value="1"/>
</dbReference>
<protein>
    <recommendedName>
        <fullName evidence="6">DNL-type domain-containing protein</fullName>
    </recommendedName>
</protein>
<sequence>MARRPADISLLGRILRASRTDQCIGVAPQAIAASASYGPVKAALHSDEGMAYERSCCNNVQCSYSTNSSTSCSRTNPTNRTQPQQQQPPRPLQPLLLSHQSRPHASPLPLSTLPKAIAHPPHFSFTCGLTTSTPTTTGTSTNSNNNATDHQAPEPASTSGTSSSADPSTTPSTSNDEAGNGSGVDGAAAASPAAAAGGGGGALGSIQPRVMMVFTCAVCDTRSTKSFSKLSYTKGVVLVRCPGCKKLHLIADHLGWFGEEPFVLHEFIEKQGGYVVRISAGDGDVAPQSAAAAPAGEAAAAAAAFGARPGDLQEEA</sequence>
<keyword evidence="1" id="KW-0479">Metal-binding</keyword>
<evidence type="ECO:0000313" key="8">
    <source>
        <dbReference type="Proteomes" id="UP001054857"/>
    </source>
</evidence>
<keyword evidence="8" id="KW-1185">Reference proteome</keyword>
<feature type="non-terminal residue" evidence="7">
    <location>
        <position position="1"/>
    </location>
</feature>
<dbReference type="GO" id="GO:0050821">
    <property type="term" value="P:protein stabilization"/>
    <property type="evidence" value="ECO:0007669"/>
    <property type="project" value="TreeGrafter"/>
</dbReference>
<dbReference type="GO" id="GO:0008270">
    <property type="term" value="F:zinc ion binding"/>
    <property type="evidence" value="ECO:0007669"/>
    <property type="project" value="UniProtKB-KW"/>
</dbReference>
<dbReference type="PANTHER" id="PTHR20922:SF13">
    <property type="entry name" value="DNL-TYPE ZINC FINGER PROTEIN"/>
    <property type="match status" value="1"/>
</dbReference>
<dbReference type="InterPro" id="IPR024158">
    <property type="entry name" value="Mt_import_TIM15"/>
</dbReference>
<dbReference type="GO" id="GO:0030150">
    <property type="term" value="P:protein import into mitochondrial matrix"/>
    <property type="evidence" value="ECO:0007669"/>
    <property type="project" value="TreeGrafter"/>
</dbReference>
<feature type="region of interest" description="Disordered" evidence="5">
    <location>
        <begin position="68"/>
        <end position="115"/>
    </location>
</feature>
<organism evidence="7 8">
    <name type="scientific">Astrephomene gubernaculifera</name>
    <dbReference type="NCBI Taxonomy" id="47775"/>
    <lineage>
        <taxon>Eukaryota</taxon>
        <taxon>Viridiplantae</taxon>
        <taxon>Chlorophyta</taxon>
        <taxon>core chlorophytes</taxon>
        <taxon>Chlorophyceae</taxon>
        <taxon>CS clade</taxon>
        <taxon>Chlamydomonadales</taxon>
        <taxon>Astrephomenaceae</taxon>
        <taxon>Astrephomene</taxon>
    </lineage>
</organism>
<dbReference type="Proteomes" id="UP001054857">
    <property type="component" value="Unassembled WGS sequence"/>
</dbReference>
<evidence type="ECO:0000313" key="7">
    <source>
        <dbReference type="EMBL" id="GFR42792.1"/>
    </source>
</evidence>
<feature type="compositionally biased region" description="Low complexity" evidence="5">
    <location>
        <begin position="68"/>
        <end position="85"/>
    </location>
</feature>
<dbReference type="GO" id="GO:0051087">
    <property type="term" value="F:protein-folding chaperone binding"/>
    <property type="evidence" value="ECO:0007669"/>
    <property type="project" value="TreeGrafter"/>
</dbReference>
<dbReference type="InterPro" id="IPR007853">
    <property type="entry name" value="Znf_DNL-typ"/>
</dbReference>
<keyword evidence="2 4" id="KW-0863">Zinc-finger</keyword>
<dbReference type="AlphaFoldDB" id="A0AAD3DLS7"/>
<evidence type="ECO:0000256" key="4">
    <source>
        <dbReference type="PROSITE-ProRule" id="PRU00834"/>
    </source>
</evidence>
<feature type="compositionally biased region" description="Low complexity" evidence="5">
    <location>
        <begin position="185"/>
        <end position="195"/>
    </location>
</feature>
<name>A0AAD3DLS7_9CHLO</name>
<feature type="compositionally biased region" description="Low complexity" evidence="5">
    <location>
        <begin position="130"/>
        <end position="174"/>
    </location>
</feature>
<reference evidence="7 8" key="1">
    <citation type="journal article" date="2021" name="Sci. Rep.">
        <title>Genome sequencing of the multicellular alga Astrephomene provides insights into convergent evolution of germ-soma differentiation.</title>
        <authorList>
            <person name="Yamashita S."/>
            <person name="Yamamoto K."/>
            <person name="Matsuzaki R."/>
            <person name="Suzuki S."/>
            <person name="Yamaguchi H."/>
            <person name="Hirooka S."/>
            <person name="Minakuchi Y."/>
            <person name="Miyagishima S."/>
            <person name="Kawachi M."/>
            <person name="Toyoda A."/>
            <person name="Nozaki H."/>
        </authorList>
    </citation>
    <scope>NUCLEOTIDE SEQUENCE [LARGE SCALE GENOMIC DNA]</scope>
    <source>
        <strain evidence="7 8">NIES-4017</strain>
    </source>
</reference>
<feature type="domain" description="DNL-type" evidence="6">
    <location>
        <begin position="205"/>
        <end position="300"/>
    </location>
</feature>